<evidence type="ECO:0000313" key="4">
    <source>
        <dbReference type="Proteomes" id="UP001470230"/>
    </source>
</evidence>
<evidence type="ECO:0000313" key="3">
    <source>
        <dbReference type="EMBL" id="KAK8891007.1"/>
    </source>
</evidence>
<keyword evidence="1" id="KW-0175">Coiled coil</keyword>
<protein>
    <recommendedName>
        <fullName evidence="5">IQ calmodulin-binding motif family protein</fullName>
    </recommendedName>
</protein>
<comment type="caution">
    <text evidence="3">The sequence shown here is derived from an EMBL/GenBank/DDBJ whole genome shotgun (WGS) entry which is preliminary data.</text>
</comment>
<feature type="coiled-coil region" evidence="1">
    <location>
        <begin position="3"/>
        <end position="30"/>
    </location>
</feature>
<dbReference type="Proteomes" id="UP001470230">
    <property type="component" value="Unassembled WGS sequence"/>
</dbReference>
<accession>A0ABR2KIT5</accession>
<dbReference type="EMBL" id="JAPFFF010000004">
    <property type="protein sequence ID" value="KAK8891007.1"/>
    <property type="molecule type" value="Genomic_DNA"/>
</dbReference>
<sequence>METNDHIEVIEELINRNKNLEQKAHRVIKKDKKVSMYEDLNLKNSSKKKYFYGGNSAKTKFSKSNSKIYANTFNLSNFKYHQNAQENNSFFKNERNETPMKDLDAYKIEREMTKYAIHKMLKNIEENSKGIVRNKRNIESFDCFCSKLENDKIQNSRKANRRCKSSKKGNRRKKSPQQIYDDLNRQSWTIKIRKYKNPKLVPVALNPPQSEVDTLQHTEVQTPISMRYGGEKKEIINSKFDFYQTIVNSKLKRWAFNAWLSRWSRLEIKKLRNELRRAIDVTKDDIEEKKKFDRYPDNNSKYEVNPNASNKESEKDTPVNEDLYNTNLLKEKIFIDPKEYGKPNNESIEQIVDYYLGGE</sequence>
<organism evidence="3 4">
    <name type="scientific">Tritrichomonas musculus</name>
    <dbReference type="NCBI Taxonomy" id="1915356"/>
    <lineage>
        <taxon>Eukaryota</taxon>
        <taxon>Metamonada</taxon>
        <taxon>Parabasalia</taxon>
        <taxon>Tritrichomonadida</taxon>
        <taxon>Tritrichomonadidae</taxon>
        <taxon>Tritrichomonas</taxon>
    </lineage>
</organism>
<gene>
    <name evidence="3" type="ORF">M9Y10_028210</name>
</gene>
<evidence type="ECO:0000256" key="2">
    <source>
        <dbReference type="SAM" id="MobiDB-lite"/>
    </source>
</evidence>
<feature type="region of interest" description="Disordered" evidence="2">
    <location>
        <begin position="155"/>
        <end position="178"/>
    </location>
</feature>
<name>A0ABR2KIT5_9EUKA</name>
<feature type="compositionally biased region" description="Polar residues" evidence="2">
    <location>
        <begin position="297"/>
        <end position="310"/>
    </location>
</feature>
<reference evidence="3 4" key="1">
    <citation type="submission" date="2024-04" db="EMBL/GenBank/DDBJ databases">
        <title>Tritrichomonas musculus Genome.</title>
        <authorList>
            <person name="Alves-Ferreira E."/>
            <person name="Grigg M."/>
            <person name="Lorenzi H."/>
            <person name="Galac M."/>
        </authorList>
    </citation>
    <scope>NUCLEOTIDE SEQUENCE [LARGE SCALE GENOMIC DNA]</scope>
    <source>
        <strain evidence="3 4">EAF2021</strain>
    </source>
</reference>
<feature type="region of interest" description="Disordered" evidence="2">
    <location>
        <begin position="292"/>
        <end position="319"/>
    </location>
</feature>
<proteinExistence type="predicted"/>
<evidence type="ECO:0008006" key="5">
    <source>
        <dbReference type="Google" id="ProtNLM"/>
    </source>
</evidence>
<keyword evidence="4" id="KW-1185">Reference proteome</keyword>
<evidence type="ECO:0000256" key="1">
    <source>
        <dbReference type="SAM" id="Coils"/>
    </source>
</evidence>
<feature type="compositionally biased region" description="Basic residues" evidence="2">
    <location>
        <begin position="158"/>
        <end position="175"/>
    </location>
</feature>